<comment type="similarity">
    <text evidence="1">Belongs to the LysR transcriptional regulatory family.</text>
</comment>
<keyword evidence="4" id="KW-0804">Transcription</keyword>
<dbReference type="AlphaFoldDB" id="A0A062TZ09"/>
<dbReference type="InterPro" id="IPR005119">
    <property type="entry name" value="LysR_subst-bd"/>
</dbReference>
<dbReference type="GO" id="GO:0003677">
    <property type="term" value="F:DNA binding"/>
    <property type="evidence" value="ECO:0007669"/>
    <property type="project" value="UniProtKB-KW"/>
</dbReference>
<sequence length="329" mass="35941">MAMKIGQLRCLIAAAEYGSFRRAGEALQMKQSSISRAIRQLEDELGVSLFERRSTGAYLTDAGGSLLREARSALEQLDLAEKTAAAAGRAEIGIVRVGILTSLAGGFLREIVRCYAHRHPEITIDIRDGGRKEHIEAVRSRKLDVAFVVGDSSIADCEIASLWRERVYVALPERHELAGRRQLDWSDLRCESFIVSRSEPGPAVHDYIVRRLSDYCTSPEILYKGVVQETLMNLVGLGQGITLVSAAWMDVKVPNLVLRPLSDPADIMLFSAVWSPLNDNPALRRFISVAHTLAGRVRRGASDWAPEALATTPVGGVSSAGARKPDPSP</sequence>
<dbReference type="Gene3D" id="1.10.10.10">
    <property type="entry name" value="Winged helix-like DNA-binding domain superfamily/Winged helix DNA-binding domain"/>
    <property type="match status" value="1"/>
</dbReference>
<evidence type="ECO:0000256" key="4">
    <source>
        <dbReference type="ARBA" id="ARBA00023163"/>
    </source>
</evidence>
<dbReference type="EMBL" id="AWFB01000049">
    <property type="protein sequence ID" value="RAN31433.1"/>
    <property type="molecule type" value="Genomic_DNA"/>
</dbReference>
<dbReference type="PRINTS" id="PR00039">
    <property type="entry name" value="HTHLYSR"/>
</dbReference>
<dbReference type="RefSeq" id="WP_034826042.1">
    <property type="nucleotide sequence ID" value="NZ_AWFA01000016.1"/>
</dbReference>
<dbReference type="eggNOG" id="COG0583">
    <property type="taxonomic scope" value="Bacteria"/>
</dbReference>
<dbReference type="SUPFAM" id="SSF46785">
    <property type="entry name" value="Winged helix' DNA-binding domain"/>
    <property type="match status" value="1"/>
</dbReference>
<gene>
    <name evidence="5" type="ORF">HY3_16610</name>
</gene>
<organism evidence="5 6">
    <name type="scientific">Hyphomonas pacifica</name>
    <dbReference type="NCBI Taxonomy" id="1280941"/>
    <lineage>
        <taxon>Bacteria</taxon>
        <taxon>Pseudomonadati</taxon>
        <taxon>Pseudomonadota</taxon>
        <taxon>Alphaproteobacteria</taxon>
        <taxon>Hyphomonadales</taxon>
        <taxon>Hyphomonadaceae</taxon>
        <taxon>Hyphomonas</taxon>
    </lineage>
</organism>
<name>A0A062TZ09_9PROT</name>
<comment type="caution">
    <text evidence="5">The sequence shown here is derived from an EMBL/GenBank/DDBJ whole genome shotgun (WGS) entry which is preliminary data.</text>
</comment>
<dbReference type="PROSITE" id="PS50931">
    <property type="entry name" value="HTH_LYSR"/>
    <property type="match status" value="1"/>
</dbReference>
<reference evidence="5 6" key="1">
    <citation type="submission" date="2013-04" db="EMBL/GenBank/DDBJ databases">
        <title>Hyphomonas sp. T24B3 Genome Sequencing.</title>
        <authorList>
            <person name="Lai Q."/>
            <person name="Shao Z."/>
        </authorList>
    </citation>
    <scope>NUCLEOTIDE SEQUENCE [LARGE SCALE GENOMIC DNA]</scope>
    <source>
        <strain evidence="5 6">T24B3</strain>
    </source>
</reference>
<evidence type="ECO:0000313" key="5">
    <source>
        <dbReference type="EMBL" id="RAN31433.1"/>
    </source>
</evidence>
<evidence type="ECO:0000256" key="1">
    <source>
        <dbReference type="ARBA" id="ARBA00009437"/>
    </source>
</evidence>
<dbReference type="Proteomes" id="UP000249123">
    <property type="component" value="Unassembled WGS sequence"/>
</dbReference>
<evidence type="ECO:0000256" key="2">
    <source>
        <dbReference type="ARBA" id="ARBA00023015"/>
    </source>
</evidence>
<dbReference type="Gene3D" id="3.40.190.10">
    <property type="entry name" value="Periplasmic binding protein-like II"/>
    <property type="match status" value="2"/>
</dbReference>
<accession>A0A062TZ09</accession>
<dbReference type="GO" id="GO:0003700">
    <property type="term" value="F:DNA-binding transcription factor activity"/>
    <property type="evidence" value="ECO:0007669"/>
    <property type="project" value="InterPro"/>
</dbReference>
<dbReference type="FunFam" id="1.10.10.10:FF:000001">
    <property type="entry name" value="LysR family transcriptional regulator"/>
    <property type="match status" value="1"/>
</dbReference>
<dbReference type="Pfam" id="PF00126">
    <property type="entry name" value="HTH_1"/>
    <property type="match status" value="1"/>
</dbReference>
<dbReference type="PANTHER" id="PTHR30346:SF0">
    <property type="entry name" value="HCA OPERON TRANSCRIPTIONAL ACTIVATOR HCAR"/>
    <property type="match status" value="1"/>
</dbReference>
<dbReference type="PANTHER" id="PTHR30346">
    <property type="entry name" value="TRANSCRIPTIONAL DUAL REGULATOR HCAR-RELATED"/>
    <property type="match status" value="1"/>
</dbReference>
<keyword evidence="2" id="KW-0805">Transcription regulation</keyword>
<dbReference type="InterPro" id="IPR000847">
    <property type="entry name" value="LysR_HTH_N"/>
</dbReference>
<protein>
    <submittedName>
        <fullName evidence="5">Uncharacterized protein</fullName>
    </submittedName>
</protein>
<dbReference type="SUPFAM" id="SSF53850">
    <property type="entry name" value="Periplasmic binding protein-like II"/>
    <property type="match status" value="1"/>
</dbReference>
<evidence type="ECO:0000256" key="3">
    <source>
        <dbReference type="ARBA" id="ARBA00023125"/>
    </source>
</evidence>
<keyword evidence="3" id="KW-0238">DNA-binding</keyword>
<dbReference type="CDD" id="cd08414">
    <property type="entry name" value="PBP2_LTTR_aromatics_like"/>
    <property type="match status" value="1"/>
</dbReference>
<dbReference type="Pfam" id="PF03466">
    <property type="entry name" value="LysR_substrate"/>
    <property type="match status" value="1"/>
</dbReference>
<dbReference type="InterPro" id="IPR036388">
    <property type="entry name" value="WH-like_DNA-bd_sf"/>
</dbReference>
<proteinExistence type="inferred from homology"/>
<dbReference type="STRING" id="1280941.HY2_11980"/>
<keyword evidence="6" id="KW-1185">Reference proteome</keyword>
<dbReference type="GO" id="GO:0032993">
    <property type="term" value="C:protein-DNA complex"/>
    <property type="evidence" value="ECO:0007669"/>
    <property type="project" value="TreeGrafter"/>
</dbReference>
<evidence type="ECO:0000313" key="6">
    <source>
        <dbReference type="Proteomes" id="UP000249123"/>
    </source>
</evidence>
<dbReference type="InterPro" id="IPR036390">
    <property type="entry name" value="WH_DNA-bd_sf"/>
</dbReference>